<dbReference type="CTD" id="36376971"/>
<organism evidence="1">
    <name type="scientific">Strongyloides ratti</name>
    <name type="common">Parasitic roundworm</name>
    <dbReference type="NCBI Taxonomy" id="34506"/>
    <lineage>
        <taxon>Eukaryota</taxon>
        <taxon>Metazoa</taxon>
        <taxon>Ecdysozoa</taxon>
        <taxon>Nematoda</taxon>
        <taxon>Chromadorea</taxon>
        <taxon>Rhabditida</taxon>
        <taxon>Tylenchina</taxon>
        <taxon>Panagrolaimomorpha</taxon>
        <taxon>Strongyloidoidea</taxon>
        <taxon>Strongyloididae</taxon>
        <taxon>Strongyloides</taxon>
    </lineage>
</organism>
<dbReference type="WormBase" id="SRAE_1000285900">
    <property type="protein sequence ID" value="SRP11402"/>
    <property type="gene ID" value="WBGene00259476"/>
</dbReference>
<proteinExistence type="predicted"/>
<evidence type="ECO:0000313" key="3">
    <source>
        <dbReference type="WBParaSite" id="SRAE_1000285900.1"/>
    </source>
</evidence>
<dbReference type="GeneID" id="36376971"/>
<reference evidence="1 2" key="1">
    <citation type="submission" date="2014-09" db="EMBL/GenBank/DDBJ databases">
        <authorList>
            <person name="Martin A.A."/>
        </authorList>
    </citation>
    <scope>NUCLEOTIDE SEQUENCE</scope>
    <source>
        <strain evidence="2">ED321</strain>
        <strain evidence="1">ED321 Heterogonic</strain>
    </source>
</reference>
<evidence type="ECO:0000313" key="2">
    <source>
        <dbReference type="Proteomes" id="UP000035682"/>
    </source>
</evidence>
<evidence type="ECO:0000313" key="1">
    <source>
        <dbReference type="EMBL" id="CEF64606.1"/>
    </source>
</evidence>
<sequence>MYLYNKLIIYYKIEIMFNGIKKSPKELANEKELARNECLKSFYQFLSVGVLLECAAFFGTKFGYDCLMN</sequence>
<evidence type="ECO:0000313" key="4">
    <source>
        <dbReference type="WormBase" id="SRAE_1000285900"/>
    </source>
</evidence>
<accession>A0A090L475</accession>
<dbReference type="Proteomes" id="UP000035682">
    <property type="component" value="Unplaced"/>
</dbReference>
<dbReference type="WBParaSite" id="SRAE_1000285900.1">
    <property type="protein sequence ID" value="SRAE_1000285900.1"/>
    <property type="gene ID" value="WBGene00259476"/>
</dbReference>
<dbReference type="EMBL" id="LN609528">
    <property type="protein sequence ID" value="CEF64606.1"/>
    <property type="molecule type" value="Genomic_DNA"/>
</dbReference>
<dbReference type="RefSeq" id="XP_024503807.1">
    <property type="nucleotide sequence ID" value="XM_024649984.1"/>
</dbReference>
<name>A0A090L475_STRRB</name>
<dbReference type="AlphaFoldDB" id="A0A090L475"/>
<keyword evidence="2" id="KW-1185">Reference proteome</keyword>
<gene>
    <name evidence="1 3 4" type="ORF">SRAE_1000285900</name>
</gene>
<reference evidence="3" key="2">
    <citation type="submission" date="2020-12" db="UniProtKB">
        <authorList>
            <consortium name="WormBaseParasite"/>
        </authorList>
    </citation>
    <scope>IDENTIFICATION</scope>
</reference>
<protein>
    <submittedName>
        <fullName evidence="1 3">Uncharacterized protein</fullName>
    </submittedName>
</protein>